<feature type="transmembrane region" description="Helical" evidence="1">
    <location>
        <begin position="30"/>
        <end position="48"/>
    </location>
</feature>
<keyword evidence="1" id="KW-0812">Transmembrane</keyword>
<protein>
    <recommendedName>
        <fullName evidence="2">Fatty acid desaturase domain-containing protein</fullName>
    </recommendedName>
</protein>
<feature type="transmembrane region" description="Helical" evidence="1">
    <location>
        <begin position="196"/>
        <end position="212"/>
    </location>
</feature>
<evidence type="ECO:0000256" key="1">
    <source>
        <dbReference type="SAM" id="Phobius"/>
    </source>
</evidence>
<keyword evidence="1" id="KW-0472">Membrane</keyword>
<dbReference type="GO" id="GO:0016717">
    <property type="term" value="F:oxidoreductase activity, acting on paired donors, with oxidation of a pair of donors resulting in the reduction of molecular oxygen to two molecules of water"/>
    <property type="evidence" value="ECO:0007669"/>
    <property type="project" value="TreeGrafter"/>
</dbReference>
<keyword evidence="3" id="KW-0614">Plasmid</keyword>
<proteinExistence type="predicted"/>
<name>A0A4D8Q0A3_9PROT</name>
<dbReference type="GO" id="GO:0008610">
    <property type="term" value="P:lipid biosynthetic process"/>
    <property type="evidence" value="ECO:0007669"/>
    <property type="project" value="UniProtKB-ARBA"/>
</dbReference>
<organism evidence="3 4">
    <name type="scientific">Azospirillum argentinense</name>
    <dbReference type="NCBI Taxonomy" id="2970906"/>
    <lineage>
        <taxon>Bacteria</taxon>
        <taxon>Pseudomonadati</taxon>
        <taxon>Pseudomonadota</taxon>
        <taxon>Alphaproteobacteria</taxon>
        <taxon>Rhodospirillales</taxon>
        <taxon>Azospirillaceae</taxon>
        <taxon>Azospirillum</taxon>
    </lineage>
</organism>
<dbReference type="RefSeq" id="WP_137118658.1">
    <property type="nucleotide sequence ID" value="NZ_CP032325.1"/>
</dbReference>
<dbReference type="GO" id="GO:0016020">
    <property type="term" value="C:membrane"/>
    <property type="evidence" value="ECO:0007669"/>
    <property type="project" value="TreeGrafter"/>
</dbReference>
<feature type="transmembrane region" description="Helical" evidence="1">
    <location>
        <begin position="155"/>
        <end position="175"/>
    </location>
</feature>
<dbReference type="AlphaFoldDB" id="A0A4D8Q0A3"/>
<evidence type="ECO:0000313" key="3">
    <source>
        <dbReference type="EMBL" id="QCN99921.1"/>
    </source>
</evidence>
<dbReference type="KEGG" id="aare:D3093_32315"/>
<dbReference type="Pfam" id="PF00487">
    <property type="entry name" value="FA_desaturase"/>
    <property type="match status" value="1"/>
</dbReference>
<gene>
    <name evidence="3" type="ORF">D3093_32315</name>
</gene>
<feature type="domain" description="Fatty acid desaturase" evidence="2">
    <location>
        <begin position="54"/>
        <end position="305"/>
    </location>
</feature>
<accession>A0A4D8Q0A3</accession>
<feature type="transmembrane region" description="Helical" evidence="1">
    <location>
        <begin position="92"/>
        <end position="108"/>
    </location>
</feature>
<evidence type="ECO:0000313" key="4">
    <source>
        <dbReference type="Proteomes" id="UP000298595"/>
    </source>
</evidence>
<dbReference type="PANTHER" id="PTHR19353:SF19">
    <property type="entry name" value="DELTA(5) FATTY ACID DESATURASE C-RELATED"/>
    <property type="match status" value="1"/>
</dbReference>
<reference evidence="3 4" key="1">
    <citation type="submission" date="2018-09" db="EMBL/GenBank/DDBJ databases">
        <title>Whole genome based analysis of evolution and adaptive divergence in Indian and Brazilian strains of Azospirillum brasilense.</title>
        <authorList>
            <person name="Singh C."/>
            <person name="Tripathi A.K."/>
        </authorList>
    </citation>
    <scope>NUCLEOTIDE SEQUENCE [LARGE SCALE GENOMIC DNA]</scope>
    <source>
        <strain evidence="3 4">MTCC4035</strain>
        <plasmid evidence="3 4">p4</plasmid>
    </source>
</reference>
<feature type="transmembrane region" description="Helical" evidence="1">
    <location>
        <begin position="54"/>
        <end position="71"/>
    </location>
</feature>
<sequence>MSAINRAAEIRADIRRALPREAFQRTPARAWLILLFNTVIAGCMVVVLAYDLAWYWMLLVALILGHHFFAMGIMSHDIMHGATLKNRSLRRLVSYFGFYPFLISPRLWDVWHNKAHHGRTNTTHDPDANLTVAEAERNAIARFGVHLMPSSRNRILGIVFYTYWFTLVGQVILWAGHRFKEWNIGDYSVDLGKARLETVGYYLLWAVLAYHAGPFKSLFIIVIPMMIGNIVFMSFASSQHVFLPQTEDNDPLMNSASVRVPAWVDALTLNFSHHVEHHLFPAMSYAHTPKVRAWLRENLPGTYMELSFRDTFRLVFHTPRLYGTPNLLRHSDEEESQAIDTTRIRDALRNGESIESADFRIRYAATP</sequence>
<dbReference type="InterPro" id="IPR012171">
    <property type="entry name" value="Fatty_acid_desaturase"/>
</dbReference>
<keyword evidence="1" id="KW-1133">Transmembrane helix</keyword>
<dbReference type="EMBL" id="CP032325">
    <property type="protein sequence ID" value="QCN99921.1"/>
    <property type="molecule type" value="Genomic_DNA"/>
</dbReference>
<geneLocation type="plasmid" evidence="3 4">
    <name>p4</name>
</geneLocation>
<dbReference type="Proteomes" id="UP000298595">
    <property type="component" value="Plasmid p4"/>
</dbReference>
<dbReference type="InterPro" id="IPR005804">
    <property type="entry name" value="FA_desaturase_dom"/>
</dbReference>
<evidence type="ECO:0000259" key="2">
    <source>
        <dbReference type="Pfam" id="PF00487"/>
    </source>
</evidence>
<dbReference type="PANTHER" id="PTHR19353">
    <property type="entry name" value="FATTY ACID DESATURASE 2"/>
    <property type="match status" value="1"/>
</dbReference>